<evidence type="ECO:0000313" key="13">
    <source>
        <dbReference type="EMBL" id="THH05389.1"/>
    </source>
</evidence>
<proteinExistence type="inferred from homology"/>
<dbReference type="GO" id="GO:0031176">
    <property type="term" value="F:endo-1,4-beta-xylanase activity"/>
    <property type="evidence" value="ECO:0007669"/>
    <property type="project" value="UniProtKB-EC"/>
</dbReference>
<sequence length="695" mass="76590">MSMHNDMPRLADSRSPNLWHTAPLADPGASPWNGNDSAPVIPGGFGAGILQRPNYNPGTYTPARPAGVTSLPANNPWLSAPLAQQDSPDPFSLPAAAFDNPGGFAGSHSDFIPWSLEPPPLAMTGSPGQRPQNASWYTPQTRHTDLENGFGGGFGGDFGDGGSEGWPGIRERGDMWGNPGVGASPSPSAPMYASGPRYQYKRPDEWRPDFSMPRPGTLSRLLSLGKGSKDSFRSMLGKPILHKTLDAKNASCSWDIRRSPDAFLVLPEQRSLSYLELQEGALTPPPLRMKLTNVLLPWTIHVTAGPNEVVTVSHLLWTLHTELNRQVFQRDFWNDDVCEEDRKMIYAAWEARCAGDRALAEQGVKRVDFLAVASSAPSPIILRNLAVPRFFGAAANTTFLYHDVNYTEVISTQFSIFTPENEMKWENIEPEQGIFDFSAPDEIVHFAESVDAKVRGHNFMWGNQLPAWVNTSLSATELDRALENHITTIMNHYRGKLYAWDVINEMISDNAPNETFKDNIWTQKFGEEAMPKALTYARAVDKQPKLYINDYGTEGINAKSDALYSVVSSFLKDGVAVDAIGFQCHFTLNQIPDTLARNLQRFADLGLDVAITELDINLDGPANATALAQQAQDYWTVVNACVQTNRCVSVTVWGVSDDHSWIPNGEVLPWNAEKQPKPAFYAIADAFEGKPEPSV</sequence>
<dbReference type="PROSITE" id="PS00591">
    <property type="entry name" value="GH10_1"/>
    <property type="match status" value="1"/>
</dbReference>
<dbReference type="InterPro" id="IPR046522">
    <property type="entry name" value="DUF6699"/>
</dbReference>
<comment type="catalytic activity">
    <reaction evidence="1 10">
        <text>Endohydrolysis of (1-&gt;4)-beta-D-xylosidic linkages in xylans.</text>
        <dbReference type="EC" id="3.2.1.8"/>
    </reaction>
</comment>
<dbReference type="InterPro" id="IPR001000">
    <property type="entry name" value="GH10_dom"/>
</dbReference>
<keyword evidence="4" id="KW-0732">Signal</keyword>
<name>A0A4S4L243_9AGAM</name>
<feature type="region of interest" description="Disordered" evidence="11">
    <location>
        <begin position="1"/>
        <end position="33"/>
    </location>
</feature>
<keyword evidence="3" id="KW-0858">Xylan degradation</keyword>
<keyword evidence="7 10" id="KW-0326">Glycosidase</keyword>
<keyword evidence="5 10" id="KW-0378">Hydrolase</keyword>
<dbReference type="EC" id="3.2.1.8" evidence="10"/>
<dbReference type="SMART" id="SM00633">
    <property type="entry name" value="Glyco_10"/>
    <property type="match status" value="1"/>
</dbReference>
<accession>A0A4S4L243</accession>
<dbReference type="OrthoDB" id="3055998at2759"/>
<comment type="similarity">
    <text evidence="2 10">Belongs to the glycosyl hydrolase 10 (cellulase F) family.</text>
</comment>
<keyword evidence="14" id="KW-1185">Reference proteome</keyword>
<feature type="compositionally biased region" description="Basic and acidic residues" evidence="11">
    <location>
        <begin position="1"/>
        <end position="12"/>
    </location>
</feature>
<dbReference type="EMBL" id="SGPK01000265">
    <property type="protein sequence ID" value="THH05389.1"/>
    <property type="molecule type" value="Genomic_DNA"/>
</dbReference>
<dbReference type="PANTHER" id="PTHR31490">
    <property type="entry name" value="GLYCOSYL HYDROLASE"/>
    <property type="match status" value="1"/>
</dbReference>
<feature type="active site" description="Nucleophile" evidence="9">
    <location>
        <position position="613"/>
    </location>
</feature>
<evidence type="ECO:0000256" key="1">
    <source>
        <dbReference type="ARBA" id="ARBA00000681"/>
    </source>
</evidence>
<gene>
    <name evidence="13" type="ORF">EW145_g4835</name>
</gene>
<dbReference type="Pfam" id="PF00331">
    <property type="entry name" value="Glyco_hydro_10"/>
    <property type="match status" value="1"/>
</dbReference>
<dbReference type="PROSITE" id="PS51760">
    <property type="entry name" value="GH10_2"/>
    <property type="match status" value="1"/>
</dbReference>
<dbReference type="PANTHER" id="PTHR31490:SF88">
    <property type="entry name" value="BETA-XYLANASE"/>
    <property type="match status" value="1"/>
</dbReference>
<dbReference type="Gene3D" id="3.20.20.80">
    <property type="entry name" value="Glycosidases"/>
    <property type="match status" value="1"/>
</dbReference>
<dbReference type="InterPro" id="IPR031158">
    <property type="entry name" value="GH10_AS"/>
</dbReference>
<evidence type="ECO:0000256" key="4">
    <source>
        <dbReference type="ARBA" id="ARBA00022729"/>
    </source>
</evidence>
<dbReference type="Pfam" id="PF20415">
    <property type="entry name" value="DUF6699"/>
    <property type="match status" value="1"/>
</dbReference>
<evidence type="ECO:0000256" key="8">
    <source>
        <dbReference type="ARBA" id="ARBA00023326"/>
    </source>
</evidence>
<dbReference type="InterPro" id="IPR044846">
    <property type="entry name" value="GH10"/>
</dbReference>
<evidence type="ECO:0000256" key="10">
    <source>
        <dbReference type="RuleBase" id="RU361174"/>
    </source>
</evidence>
<evidence type="ECO:0000259" key="12">
    <source>
        <dbReference type="PROSITE" id="PS51760"/>
    </source>
</evidence>
<dbReference type="Proteomes" id="UP000308199">
    <property type="component" value="Unassembled WGS sequence"/>
</dbReference>
<evidence type="ECO:0000256" key="11">
    <source>
        <dbReference type="SAM" id="MobiDB-lite"/>
    </source>
</evidence>
<keyword evidence="8 10" id="KW-0624">Polysaccharide degradation</keyword>
<evidence type="ECO:0000256" key="6">
    <source>
        <dbReference type="ARBA" id="ARBA00023277"/>
    </source>
</evidence>
<dbReference type="SUPFAM" id="SSF51445">
    <property type="entry name" value="(Trans)glycosidases"/>
    <property type="match status" value="1"/>
</dbReference>
<evidence type="ECO:0000256" key="3">
    <source>
        <dbReference type="ARBA" id="ARBA00022651"/>
    </source>
</evidence>
<reference evidence="13 14" key="1">
    <citation type="submission" date="2019-02" db="EMBL/GenBank/DDBJ databases">
        <title>Genome sequencing of the rare red list fungi Phellinidium pouzarii.</title>
        <authorList>
            <person name="Buettner E."/>
            <person name="Kellner H."/>
        </authorList>
    </citation>
    <scope>NUCLEOTIDE SEQUENCE [LARGE SCALE GENOMIC DNA]</scope>
    <source>
        <strain evidence="13 14">DSM 108285</strain>
    </source>
</reference>
<evidence type="ECO:0000313" key="14">
    <source>
        <dbReference type="Proteomes" id="UP000308199"/>
    </source>
</evidence>
<dbReference type="GO" id="GO:0045493">
    <property type="term" value="P:xylan catabolic process"/>
    <property type="evidence" value="ECO:0007669"/>
    <property type="project" value="UniProtKB-KW"/>
</dbReference>
<comment type="caution">
    <text evidence="13">The sequence shown here is derived from an EMBL/GenBank/DDBJ whole genome shotgun (WGS) entry which is preliminary data.</text>
</comment>
<dbReference type="InterPro" id="IPR017853">
    <property type="entry name" value="GH"/>
</dbReference>
<organism evidence="13 14">
    <name type="scientific">Phellinidium pouzarii</name>
    <dbReference type="NCBI Taxonomy" id="167371"/>
    <lineage>
        <taxon>Eukaryota</taxon>
        <taxon>Fungi</taxon>
        <taxon>Dikarya</taxon>
        <taxon>Basidiomycota</taxon>
        <taxon>Agaricomycotina</taxon>
        <taxon>Agaricomycetes</taxon>
        <taxon>Hymenochaetales</taxon>
        <taxon>Hymenochaetaceae</taxon>
        <taxon>Phellinidium</taxon>
    </lineage>
</organism>
<evidence type="ECO:0000256" key="9">
    <source>
        <dbReference type="PROSITE-ProRule" id="PRU10061"/>
    </source>
</evidence>
<evidence type="ECO:0000256" key="5">
    <source>
        <dbReference type="ARBA" id="ARBA00022801"/>
    </source>
</evidence>
<evidence type="ECO:0000256" key="7">
    <source>
        <dbReference type="ARBA" id="ARBA00023295"/>
    </source>
</evidence>
<feature type="domain" description="GH10" evidence="12">
    <location>
        <begin position="394"/>
        <end position="686"/>
    </location>
</feature>
<evidence type="ECO:0000256" key="2">
    <source>
        <dbReference type="ARBA" id="ARBA00007495"/>
    </source>
</evidence>
<keyword evidence="6 10" id="KW-0119">Carbohydrate metabolism</keyword>
<protein>
    <recommendedName>
        <fullName evidence="10">Beta-xylanase</fullName>
        <ecNumber evidence="10">3.2.1.8</ecNumber>
    </recommendedName>
</protein>
<dbReference type="PRINTS" id="PR00134">
    <property type="entry name" value="GLHYDRLASE10"/>
</dbReference>
<dbReference type="AlphaFoldDB" id="A0A4S4L243"/>